<gene>
    <name evidence="4" type="ORF">ACFY35_02375</name>
</gene>
<feature type="transmembrane region" description="Helical" evidence="2">
    <location>
        <begin position="183"/>
        <end position="204"/>
    </location>
</feature>
<dbReference type="SMART" id="SM00014">
    <property type="entry name" value="acidPPc"/>
    <property type="match status" value="1"/>
</dbReference>
<feature type="region of interest" description="Disordered" evidence="1">
    <location>
        <begin position="1"/>
        <end position="37"/>
    </location>
</feature>
<dbReference type="Proteomes" id="UP001602245">
    <property type="component" value="Unassembled WGS sequence"/>
</dbReference>
<dbReference type="InterPro" id="IPR000326">
    <property type="entry name" value="PAP2/HPO"/>
</dbReference>
<dbReference type="Gene3D" id="1.20.144.10">
    <property type="entry name" value="Phosphatidic acid phosphatase type 2/haloperoxidase"/>
    <property type="match status" value="1"/>
</dbReference>
<keyword evidence="2" id="KW-0472">Membrane</keyword>
<dbReference type="RefSeq" id="WP_020518686.1">
    <property type="nucleotide sequence ID" value="NZ_JBIAZU010000001.1"/>
</dbReference>
<sequence>MTALASRTQTSRTKTSRAGSSGLTTRTATGRTPRPPGAGHVLAPLGVAILAAAGVAASYVVFVRTATGQYADTTAMLGGDVHHQRVVEVLSRTLNGTTLVSLVLVCLAAATIGVLRGRIDLAIGATVLVLGANASCQLLKTHLTRPNLDDFPAPNSFPSGHTAAAASVAFALIMVLPAAVRGIVALAGAAYVLVIAVATVWAEWHRPSDTVAAVLLVLAWAAFAAFGIRLFRRHGGPPARPSRLTTLLLLAAAVVAGVAAVLGLISVVMSVRVTPGLVSSRFAFLTGSAGVAAAVAGGFLIWVWLAAGDRAPAAARPAKAGRVARRPKGGKK</sequence>
<dbReference type="SUPFAM" id="SSF48317">
    <property type="entry name" value="Acid phosphatase/Vanadium-dependent haloperoxidase"/>
    <property type="match status" value="1"/>
</dbReference>
<feature type="transmembrane region" description="Helical" evidence="2">
    <location>
        <begin position="160"/>
        <end position="176"/>
    </location>
</feature>
<dbReference type="EMBL" id="JBIAZU010000001">
    <property type="protein sequence ID" value="MFF5288253.1"/>
    <property type="molecule type" value="Genomic_DNA"/>
</dbReference>
<evidence type="ECO:0000256" key="2">
    <source>
        <dbReference type="SAM" id="Phobius"/>
    </source>
</evidence>
<dbReference type="Pfam" id="PF01569">
    <property type="entry name" value="PAP2"/>
    <property type="match status" value="1"/>
</dbReference>
<reference evidence="4 5" key="1">
    <citation type="submission" date="2024-10" db="EMBL/GenBank/DDBJ databases">
        <title>The Natural Products Discovery Center: Release of the First 8490 Sequenced Strains for Exploring Actinobacteria Biosynthetic Diversity.</title>
        <authorList>
            <person name="Kalkreuter E."/>
            <person name="Kautsar S.A."/>
            <person name="Yang D."/>
            <person name="Bader C.D."/>
            <person name="Teijaro C.N."/>
            <person name="Fluegel L."/>
            <person name="Davis C.M."/>
            <person name="Simpson J.R."/>
            <person name="Lauterbach L."/>
            <person name="Steele A.D."/>
            <person name="Gui C."/>
            <person name="Meng S."/>
            <person name="Li G."/>
            <person name="Viehrig K."/>
            <person name="Ye F."/>
            <person name="Su P."/>
            <person name="Kiefer A.F."/>
            <person name="Nichols A."/>
            <person name="Cepeda A.J."/>
            <person name="Yan W."/>
            <person name="Fan B."/>
            <person name="Jiang Y."/>
            <person name="Adhikari A."/>
            <person name="Zheng C.-J."/>
            <person name="Schuster L."/>
            <person name="Cowan T.M."/>
            <person name="Smanski M.J."/>
            <person name="Chevrette M.G."/>
            <person name="De Carvalho L.P.S."/>
            <person name="Shen B."/>
        </authorList>
    </citation>
    <scope>NUCLEOTIDE SEQUENCE [LARGE SCALE GENOMIC DNA]</scope>
    <source>
        <strain evidence="4 5">NPDC000087</strain>
    </source>
</reference>
<feature type="transmembrane region" description="Helical" evidence="2">
    <location>
        <begin position="41"/>
        <end position="62"/>
    </location>
</feature>
<feature type="transmembrane region" description="Helical" evidence="2">
    <location>
        <begin position="210"/>
        <end position="232"/>
    </location>
</feature>
<protein>
    <submittedName>
        <fullName evidence="4">Phosphatase PAP2 family protein</fullName>
    </submittedName>
</protein>
<evidence type="ECO:0000313" key="5">
    <source>
        <dbReference type="Proteomes" id="UP001602245"/>
    </source>
</evidence>
<evidence type="ECO:0000259" key="3">
    <source>
        <dbReference type="SMART" id="SM00014"/>
    </source>
</evidence>
<feature type="transmembrane region" description="Helical" evidence="2">
    <location>
        <begin position="244"/>
        <end position="270"/>
    </location>
</feature>
<comment type="caution">
    <text evidence="4">The sequence shown here is derived from an EMBL/GenBank/DDBJ whole genome shotgun (WGS) entry which is preliminary data.</text>
</comment>
<organism evidence="4 5">
    <name type="scientific">Paractinoplanes globisporus</name>
    <dbReference type="NCBI Taxonomy" id="113565"/>
    <lineage>
        <taxon>Bacteria</taxon>
        <taxon>Bacillati</taxon>
        <taxon>Actinomycetota</taxon>
        <taxon>Actinomycetes</taxon>
        <taxon>Micromonosporales</taxon>
        <taxon>Micromonosporaceae</taxon>
        <taxon>Paractinoplanes</taxon>
    </lineage>
</organism>
<dbReference type="InterPro" id="IPR036938">
    <property type="entry name" value="PAP2/HPO_sf"/>
</dbReference>
<keyword evidence="2" id="KW-1133">Transmembrane helix</keyword>
<proteinExistence type="predicted"/>
<feature type="domain" description="Phosphatidic acid phosphatase type 2/haloperoxidase" evidence="3">
    <location>
        <begin position="118"/>
        <end position="225"/>
    </location>
</feature>
<feature type="transmembrane region" description="Helical" evidence="2">
    <location>
        <begin position="282"/>
        <end position="307"/>
    </location>
</feature>
<evidence type="ECO:0000256" key="1">
    <source>
        <dbReference type="SAM" id="MobiDB-lite"/>
    </source>
</evidence>
<keyword evidence="5" id="KW-1185">Reference proteome</keyword>
<accession>A0ABW6W4M9</accession>
<name>A0ABW6W4M9_9ACTN</name>
<keyword evidence="2" id="KW-0812">Transmembrane</keyword>
<feature type="transmembrane region" description="Helical" evidence="2">
    <location>
        <begin position="94"/>
        <end position="114"/>
    </location>
</feature>
<evidence type="ECO:0000313" key="4">
    <source>
        <dbReference type="EMBL" id="MFF5288253.1"/>
    </source>
</evidence>